<dbReference type="GO" id="GO:0070534">
    <property type="term" value="P:protein K63-linked ubiquitination"/>
    <property type="evidence" value="ECO:0007669"/>
    <property type="project" value="UniProtKB-UniRule"/>
</dbReference>
<comment type="pathway">
    <text evidence="1">Protein modification; protein ubiquitination.</text>
</comment>
<keyword evidence="1" id="KW-0508">mRNA splicing</keyword>
<comment type="subcellular location">
    <subcellularLocation>
        <location evidence="1">Nucleus</location>
    </subcellularLocation>
</comment>
<comment type="subunit">
    <text evidence="1">Homotetramer.</text>
</comment>
<keyword evidence="1" id="KW-0747">Spliceosome</keyword>
<dbReference type="GO" id="GO:0005737">
    <property type="term" value="C:cytoplasm"/>
    <property type="evidence" value="ECO:0007669"/>
    <property type="project" value="TreeGrafter"/>
</dbReference>
<evidence type="ECO:0000256" key="2">
    <source>
        <dbReference type="SAM" id="MobiDB-lite"/>
    </source>
</evidence>
<organism evidence="4 5">
    <name type="scientific">Perkinsus olseni</name>
    <name type="common">Perkinsus atlanticus</name>
    <dbReference type="NCBI Taxonomy" id="32597"/>
    <lineage>
        <taxon>Eukaryota</taxon>
        <taxon>Sar</taxon>
        <taxon>Alveolata</taxon>
        <taxon>Perkinsozoa</taxon>
        <taxon>Perkinsea</taxon>
        <taxon>Perkinsida</taxon>
        <taxon>Perkinsidae</taxon>
        <taxon>Perkinsus</taxon>
    </lineage>
</organism>
<dbReference type="GO" id="GO:0000974">
    <property type="term" value="C:Prp19 complex"/>
    <property type="evidence" value="ECO:0007669"/>
    <property type="project" value="UniProtKB-UniRule"/>
</dbReference>
<evidence type="ECO:0000313" key="4">
    <source>
        <dbReference type="EMBL" id="KAF4732947.1"/>
    </source>
</evidence>
<dbReference type="OMA" id="QTLYQHE"/>
<comment type="similarity">
    <text evidence="1">Belongs to the WD repeat PRP19 family.</text>
</comment>
<dbReference type="InterPro" id="IPR013915">
    <property type="entry name" value="Prp19_cc"/>
</dbReference>
<dbReference type="PANTHER" id="PTHR43995">
    <property type="entry name" value="PRE-MRNA-PROCESSING FACTOR 19"/>
    <property type="match status" value="1"/>
</dbReference>
<evidence type="ECO:0000259" key="3">
    <source>
        <dbReference type="Pfam" id="PF08606"/>
    </source>
</evidence>
<dbReference type="GO" id="GO:0000398">
    <property type="term" value="P:mRNA splicing, via spliceosome"/>
    <property type="evidence" value="ECO:0007669"/>
    <property type="project" value="InterPro"/>
</dbReference>
<evidence type="ECO:0000256" key="1">
    <source>
        <dbReference type="RuleBase" id="RU367101"/>
    </source>
</evidence>
<keyword evidence="1" id="KW-0808">Transferase</keyword>
<name>A0A7J6SJM0_PEROL</name>
<dbReference type="AlphaFoldDB" id="A0A7J6SJM0"/>
<dbReference type="UniPathway" id="UPA00143"/>
<dbReference type="GO" id="GO:0061630">
    <property type="term" value="F:ubiquitin protein ligase activity"/>
    <property type="evidence" value="ECO:0007669"/>
    <property type="project" value="UniProtKB-UniRule"/>
</dbReference>
<dbReference type="InterPro" id="IPR038959">
    <property type="entry name" value="Prp19"/>
</dbReference>
<comment type="function">
    <text evidence="1">Ubiquitin-protein ligase which is mainly involved pre-mRNA splicing and DNA repair. Required for pre-mRNA splicing as component of the spliceosome.</text>
</comment>
<sequence length="178" mass="19543">MLHDFQNEWDNLMLETYKLRESLTTTRAQLSQTLYQHEAACRVICRLAKERDVAVSRVRQLSTDLAKARAYAATGMEADVSVEGGAQDEAADVADGFIQEAVAVSEKLMSGRKKRKHPKLAKEDAVKAYTVQGTAEKLAQADTATPSGKRRRKSASSSATVTAIDIHFQDNDRMLVGG</sequence>
<dbReference type="EMBL" id="JABANO010017734">
    <property type="protein sequence ID" value="KAF4732947.1"/>
    <property type="molecule type" value="Genomic_DNA"/>
</dbReference>
<dbReference type="GO" id="GO:0006281">
    <property type="term" value="P:DNA repair"/>
    <property type="evidence" value="ECO:0007669"/>
    <property type="project" value="UniProtKB-KW"/>
</dbReference>
<dbReference type="Pfam" id="PF08606">
    <property type="entry name" value="Prp19"/>
    <property type="match status" value="1"/>
</dbReference>
<feature type="domain" description="Prp19 coiled-coil region" evidence="3">
    <location>
        <begin position="1"/>
        <end position="60"/>
    </location>
</feature>
<dbReference type="GO" id="GO:0071006">
    <property type="term" value="C:U2-type catalytic step 1 spliceosome"/>
    <property type="evidence" value="ECO:0007669"/>
    <property type="project" value="TreeGrafter"/>
</dbReference>
<keyword evidence="5" id="KW-1185">Reference proteome</keyword>
<reference evidence="4 5" key="1">
    <citation type="submission" date="2020-04" db="EMBL/GenBank/DDBJ databases">
        <title>Perkinsus olseni comparative genomics.</title>
        <authorList>
            <person name="Bogema D.R."/>
        </authorList>
    </citation>
    <scope>NUCLEOTIDE SEQUENCE [LARGE SCALE GENOMIC DNA]</scope>
    <source>
        <strain evidence="4 5">ATCC PRA-207</strain>
    </source>
</reference>
<evidence type="ECO:0000313" key="5">
    <source>
        <dbReference type="Proteomes" id="UP000553632"/>
    </source>
</evidence>
<feature type="region of interest" description="Disordered" evidence="2">
    <location>
        <begin position="138"/>
        <end position="160"/>
    </location>
</feature>
<comment type="caution">
    <text evidence="4">The sequence shown here is derived from an EMBL/GenBank/DDBJ whole genome shotgun (WGS) entry which is preliminary data.</text>
</comment>
<protein>
    <recommendedName>
        <fullName evidence="1">Pre-mRNA-processing factor 19</fullName>
        <ecNumber evidence="1">2.3.2.27</ecNumber>
    </recommendedName>
</protein>
<feature type="non-terminal residue" evidence="4">
    <location>
        <position position="1"/>
    </location>
</feature>
<keyword evidence="1" id="KW-0227">DNA damage</keyword>
<proteinExistence type="inferred from homology"/>
<dbReference type="EC" id="2.3.2.27" evidence="1"/>
<comment type="catalytic activity">
    <reaction evidence="1">
        <text>S-ubiquitinyl-[E2 ubiquitin-conjugating enzyme]-L-cysteine + [acceptor protein]-L-lysine = [E2 ubiquitin-conjugating enzyme]-L-cysteine + N(6)-ubiquitinyl-[acceptor protein]-L-lysine.</text>
        <dbReference type="EC" id="2.3.2.27"/>
    </reaction>
</comment>
<gene>
    <name evidence="4" type="primary">PRPF19</name>
    <name evidence="4" type="ORF">FOZ63_011805</name>
</gene>
<keyword evidence="1" id="KW-0833">Ubl conjugation pathway</keyword>
<accession>A0A7J6SJM0</accession>
<dbReference type="Proteomes" id="UP000553632">
    <property type="component" value="Unassembled WGS sequence"/>
</dbReference>
<keyword evidence="1" id="KW-0234">DNA repair</keyword>
<keyword evidence="1" id="KW-0539">Nucleus</keyword>
<keyword evidence="1" id="KW-0507">mRNA processing</keyword>
<dbReference type="PANTHER" id="PTHR43995:SF1">
    <property type="entry name" value="PRE-MRNA-PROCESSING FACTOR 19"/>
    <property type="match status" value="1"/>
</dbReference>